<keyword evidence="4" id="KW-0964">Secreted</keyword>
<evidence type="ECO:0000313" key="8">
    <source>
        <dbReference type="EMBL" id="GAA4936435.1"/>
    </source>
</evidence>
<keyword evidence="9" id="KW-1185">Reference proteome</keyword>
<organism evidence="8 9">
    <name type="scientific">Halioxenophilus aromaticivorans</name>
    <dbReference type="NCBI Taxonomy" id="1306992"/>
    <lineage>
        <taxon>Bacteria</taxon>
        <taxon>Pseudomonadati</taxon>
        <taxon>Pseudomonadota</taxon>
        <taxon>Gammaproteobacteria</taxon>
        <taxon>Alteromonadales</taxon>
        <taxon>Alteromonadaceae</taxon>
        <taxon>Halioxenophilus</taxon>
    </lineage>
</organism>
<dbReference type="InterPro" id="IPR013384">
    <property type="entry name" value="Flagell_FlgL"/>
</dbReference>
<dbReference type="InterPro" id="IPR046358">
    <property type="entry name" value="Flagellin_C"/>
</dbReference>
<reference evidence="9" key="1">
    <citation type="journal article" date="2019" name="Int. J. Syst. Evol. Microbiol.">
        <title>The Global Catalogue of Microorganisms (GCM) 10K type strain sequencing project: providing services to taxonomists for standard genome sequencing and annotation.</title>
        <authorList>
            <consortium name="The Broad Institute Genomics Platform"/>
            <consortium name="The Broad Institute Genome Sequencing Center for Infectious Disease"/>
            <person name="Wu L."/>
            <person name="Ma J."/>
        </authorList>
    </citation>
    <scope>NUCLEOTIDE SEQUENCE [LARGE SCALE GENOMIC DNA]</scope>
    <source>
        <strain evidence="9">JCM 19134</strain>
    </source>
</reference>
<dbReference type="GO" id="GO:0005576">
    <property type="term" value="C:extracellular region"/>
    <property type="evidence" value="ECO:0007669"/>
    <property type="project" value="UniProtKB-SubCell"/>
</dbReference>
<dbReference type="NCBIfam" id="TIGR02550">
    <property type="entry name" value="flagell_flgL"/>
    <property type="match status" value="1"/>
</dbReference>
<feature type="domain" description="Flagellin N-terminal" evidence="6">
    <location>
        <begin position="3"/>
        <end position="140"/>
    </location>
</feature>
<evidence type="ECO:0000259" key="7">
    <source>
        <dbReference type="Pfam" id="PF00700"/>
    </source>
</evidence>
<dbReference type="GO" id="GO:0071973">
    <property type="term" value="P:bacterial-type flagellum-dependent cell motility"/>
    <property type="evidence" value="ECO:0007669"/>
    <property type="project" value="InterPro"/>
</dbReference>
<dbReference type="Gene3D" id="1.20.1330.10">
    <property type="entry name" value="f41 fragment of flagellin, N-terminal domain"/>
    <property type="match status" value="2"/>
</dbReference>
<dbReference type="SUPFAM" id="SSF64518">
    <property type="entry name" value="Phase 1 flagellin"/>
    <property type="match status" value="1"/>
</dbReference>
<comment type="caution">
    <text evidence="8">The sequence shown here is derived from an EMBL/GenBank/DDBJ whole genome shotgun (WGS) entry which is preliminary data.</text>
</comment>
<comment type="similarity">
    <text evidence="3">Belongs to the bacterial flagellin family.</text>
</comment>
<evidence type="ECO:0000256" key="2">
    <source>
        <dbReference type="ARBA" id="ARBA00004613"/>
    </source>
</evidence>
<dbReference type="GO" id="GO:0009424">
    <property type="term" value="C:bacterial-type flagellum hook"/>
    <property type="evidence" value="ECO:0007669"/>
    <property type="project" value="InterPro"/>
</dbReference>
<dbReference type="PANTHER" id="PTHR42792:SF1">
    <property type="entry name" value="FLAGELLAR HOOK-ASSOCIATED PROTEIN 3"/>
    <property type="match status" value="1"/>
</dbReference>
<keyword evidence="8" id="KW-0966">Cell projection</keyword>
<keyword evidence="5" id="KW-0975">Bacterial flagellum</keyword>
<dbReference type="InterPro" id="IPR001029">
    <property type="entry name" value="Flagellin_N"/>
</dbReference>
<evidence type="ECO:0000256" key="1">
    <source>
        <dbReference type="ARBA" id="ARBA00004365"/>
    </source>
</evidence>
<feature type="domain" description="Flagellin C-terminal" evidence="7">
    <location>
        <begin position="372"/>
        <end position="449"/>
    </location>
</feature>
<evidence type="ECO:0000256" key="3">
    <source>
        <dbReference type="ARBA" id="ARBA00005709"/>
    </source>
</evidence>
<name>A0AAV3U0H8_9ALTE</name>
<dbReference type="EMBL" id="BAABLX010000007">
    <property type="protein sequence ID" value="GAA4936435.1"/>
    <property type="molecule type" value="Genomic_DNA"/>
</dbReference>
<proteinExistence type="inferred from homology"/>
<dbReference type="Pfam" id="PF00700">
    <property type="entry name" value="Flagellin_C"/>
    <property type="match status" value="1"/>
</dbReference>
<comment type="subcellular location">
    <subcellularLocation>
        <location evidence="1">Bacterial flagellum</location>
    </subcellularLocation>
    <subcellularLocation>
        <location evidence="2">Secreted</location>
    </subcellularLocation>
</comment>
<evidence type="ECO:0000256" key="4">
    <source>
        <dbReference type="ARBA" id="ARBA00022525"/>
    </source>
</evidence>
<protein>
    <submittedName>
        <fullName evidence="8">Flagellar hook-associated protein FlgL</fullName>
    </submittedName>
</protein>
<dbReference type="AlphaFoldDB" id="A0AAV3U0H8"/>
<evidence type="ECO:0000313" key="9">
    <source>
        <dbReference type="Proteomes" id="UP001409585"/>
    </source>
</evidence>
<dbReference type="Pfam" id="PF00669">
    <property type="entry name" value="Flagellin_N"/>
    <property type="match status" value="1"/>
</dbReference>
<dbReference type="InterPro" id="IPR001492">
    <property type="entry name" value="Flagellin"/>
</dbReference>
<evidence type="ECO:0000259" key="6">
    <source>
        <dbReference type="Pfam" id="PF00669"/>
    </source>
</evidence>
<dbReference type="GO" id="GO:0005198">
    <property type="term" value="F:structural molecule activity"/>
    <property type="evidence" value="ECO:0007669"/>
    <property type="project" value="InterPro"/>
</dbReference>
<accession>A0AAV3U0H8</accession>
<keyword evidence="8" id="KW-0282">Flagellum</keyword>
<dbReference type="PANTHER" id="PTHR42792">
    <property type="entry name" value="FLAGELLIN"/>
    <property type="match status" value="1"/>
</dbReference>
<dbReference type="RefSeq" id="WP_345418779.1">
    <property type="nucleotide sequence ID" value="NZ_AP031496.1"/>
</dbReference>
<sequence>MRISTQQAFGNSLNSLQDIYSDLLRTQEQISTGKRVINPSDDPIAATRILNLQQDNALISRYRDNITLATNNISEQESLLDSTLVAVQRLEELTIQAGDGALSNQDRIAIAQETQEIYEQLISIGNSQNARGEYLFAGSQAEQKPYVVQPDGTVIYQGDEAEREVEIAGGSFVSIRDSGFDIFEDIANKHRITTSTNSANGYHINSGELVDENAFDDFYDSFVGVPVPQTTTLTLTDNRDATSADFPNVPVDFSVSYTLPDGTGPITTNNVNYINLDTAADDRYLEVQVDMTAEMGQVFSLYLPVNEDGIVAGAGDADGTGGGDGEQTEFYIDRQETQSLMGIAYELTQILQEPGEASANNKNLSSRLGAVLDNLDNAGRNIDSVSASIGARLNLVDSTDALHEESEIFNASALASIEDVDFAEALSNLTLQETILEAAQASFVRVSNLSLFDRLG</sequence>
<evidence type="ECO:0000256" key="5">
    <source>
        <dbReference type="ARBA" id="ARBA00023143"/>
    </source>
</evidence>
<keyword evidence="8" id="KW-0969">Cilium</keyword>
<dbReference type="Proteomes" id="UP001409585">
    <property type="component" value="Unassembled WGS sequence"/>
</dbReference>
<gene>
    <name evidence="8" type="primary">flgL</name>
    <name evidence="8" type="ORF">GCM10025791_12680</name>
</gene>